<accession>A0A1X6NMF0</accession>
<dbReference type="AlphaFoldDB" id="A0A1X6NMF0"/>
<feature type="compositionally biased region" description="Basic residues" evidence="1">
    <location>
        <begin position="89"/>
        <end position="112"/>
    </location>
</feature>
<dbReference type="EMBL" id="KV919397">
    <property type="protein sequence ID" value="OSX69804.1"/>
    <property type="molecule type" value="Genomic_DNA"/>
</dbReference>
<keyword evidence="3" id="KW-1185">Reference proteome</keyword>
<feature type="region of interest" description="Disordered" evidence="1">
    <location>
        <begin position="81"/>
        <end position="130"/>
    </location>
</feature>
<feature type="compositionally biased region" description="Basic residues" evidence="1">
    <location>
        <begin position="35"/>
        <end position="51"/>
    </location>
</feature>
<dbReference type="Proteomes" id="UP000218209">
    <property type="component" value="Unassembled WGS sequence"/>
</dbReference>
<evidence type="ECO:0000256" key="1">
    <source>
        <dbReference type="SAM" id="MobiDB-lite"/>
    </source>
</evidence>
<feature type="region of interest" description="Disordered" evidence="1">
    <location>
        <begin position="158"/>
        <end position="210"/>
    </location>
</feature>
<feature type="region of interest" description="Disordered" evidence="1">
    <location>
        <begin position="1"/>
        <end position="67"/>
    </location>
</feature>
<feature type="compositionally biased region" description="Low complexity" evidence="1">
    <location>
        <begin position="57"/>
        <end position="66"/>
    </location>
</feature>
<sequence>MPPAGEASWGIGGGGVGRFPTPDAPATLAAACSPFRRRPRHGVHRRHRSSRRGAGSGHPSSGAPAPTLFSAASARRFRLLGNGVGQRKPSLRRRRVTAARGWPRRSRLRPLQRVRAPPPPPPGNATPLRDAGRHRLLWPFGAAPPPYGAPLAIPPRRRWQRPLHQLSPAAPNPPPGAAAPSLHGARPRPLLWPAGATPRLCGSPAGGRSR</sequence>
<evidence type="ECO:0000313" key="3">
    <source>
        <dbReference type="Proteomes" id="UP000218209"/>
    </source>
</evidence>
<reference evidence="2 3" key="1">
    <citation type="submission" date="2017-03" db="EMBL/GenBank/DDBJ databases">
        <title>WGS assembly of Porphyra umbilicalis.</title>
        <authorList>
            <person name="Brawley S.H."/>
            <person name="Blouin N.A."/>
            <person name="Ficko-Blean E."/>
            <person name="Wheeler G.L."/>
            <person name="Lohr M."/>
            <person name="Goodson H.V."/>
            <person name="Jenkins J.W."/>
            <person name="Blaby-Haas C.E."/>
            <person name="Helliwell K.E."/>
            <person name="Chan C."/>
            <person name="Marriage T."/>
            <person name="Bhattacharya D."/>
            <person name="Klein A.S."/>
            <person name="Badis Y."/>
            <person name="Brodie J."/>
            <person name="Cao Y."/>
            <person name="Collen J."/>
            <person name="Dittami S.M."/>
            <person name="Gachon C.M."/>
            <person name="Green B.R."/>
            <person name="Karpowicz S."/>
            <person name="Kim J.W."/>
            <person name="Kudahl U."/>
            <person name="Lin S."/>
            <person name="Michel G."/>
            <person name="Mittag M."/>
            <person name="Olson B.J."/>
            <person name="Pangilinan J."/>
            <person name="Peng Y."/>
            <person name="Qiu H."/>
            <person name="Shu S."/>
            <person name="Singer J.T."/>
            <person name="Smith A.G."/>
            <person name="Sprecher B.N."/>
            <person name="Wagner V."/>
            <person name="Wang W."/>
            <person name="Wang Z.-Y."/>
            <person name="Yan J."/>
            <person name="Yarish C."/>
            <person name="Zoeuner-Riek S."/>
            <person name="Zhuang Y."/>
            <person name="Zou Y."/>
            <person name="Lindquist E.A."/>
            <person name="Grimwood J."/>
            <person name="Barry K."/>
            <person name="Rokhsar D.S."/>
            <person name="Schmutz J."/>
            <person name="Stiller J.W."/>
            <person name="Grossman A.R."/>
            <person name="Prochnik S.E."/>
        </authorList>
    </citation>
    <scope>NUCLEOTIDE SEQUENCE [LARGE SCALE GENOMIC DNA]</scope>
    <source>
        <strain evidence="2">4086291</strain>
    </source>
</reference>
<feature type="compositionally biased region" description="Low complexity" evidence="1">
    <location>
        <begin position="20"/>
        <end position="31"/>
    </location>
</feature>
<proteinExistence type="predicted"/>
<evidence type="ECO:0000313" key="2">
    <source>
        <dbReference type="EMBL" id="OSX69804.1"/>
    </source>
</evidence>
<organism evidence="2 3">
    <name type="scientific">Porphyra umbilicalis</name>
    <name type="common">Purple laver</name>
    <name type="synonym">Red alga</name>
    <dbReference type="NCBI Taxonomy" id="2786"/>
    <lineage>
        <taxon>Eukaryota</taxon>
        <taxon>Rhodophyta</taxon>
        <taxon>Bangiophyceae</taxon>
        <taxon>Bangiales</taxon>
        <taxon>Bangiaceae</taxon>
        <taxon>Porphyra</taxon>
    </lineage>
</organism>
<protein>
    <submittedName>
        <fullName evidence="2">Uncharacterized protein</fullName>
    </submittedName>
</protein>
<gene>
    <name evidence="2" type="ORF">BU14_1137s0001</name>
</gene>
<name>A0A1X6NMF0_PORUM</name>